<feature type="region of interest" description="Disordered" evidence="1">
    <location>
        <begin position="17"/>
        <end position="88"/>
    </location>
</feature>
<dbReference type="EMBL" id="JAUDFV010000149">
    <property type="protein sequence ID" value="KAL2719584.1"/>
    <property type="molecule type" value="Genomic_DNA"/>
</dbReference>
<feature type="compositionally biased region" description="Basic and acidic residues" evidence="1">
    <location>
        <begin position="17"/>
        <end position="28"/>
    </location>
</feature>
<protein>
    <submittedName>
        <fullName evidence="2">Uncharacterized protein</fullName>
    </submittedName>
</protein>
<accession>A0ABD2AG41</accession>
<evidence type="ECO:0000313" key="2">
    <source>
        <dbReference type="EMBL" id="KAL2719584.1"/>
    </source>
</evidence>
<comment type="caution">
    <text evidence="2">The sequence shown here is derived from an EMBL/GenBank/DDBJ whole genome shotgun (WGS) entry which is preliminary data.</text>
</comment>
<keyword evidence="3" id="KW-1185">Reference proteome</keyword>
<sequence length="88" mass="9867">RSRDDLISTVLKRFDLGAKQNEIGDRSESAGLGQNRNKTSCLGREKRGTETKRSKSSQNKSKAKENKTKGERKVMIREELSTSKIVKG</sequence>
<feature type="compositionally biased region" description="Basic and acidic residues" evidence="1">
    <location>
        <begin position="62"/>
        <end position="81"/>
    </location>
</feature>
<evidence type="ECO:0000313" key="3">
    <source>
        <dbReference type="Proteomes" id="UP001607302"/>
    </source>
</evidence>
<dbReference type="AlphaFoldDB" id="A0ABD2AG41"/>
<feature type="non-terminal residue" evidence="2">
    <location>
        <position position="1"/>
    </location>
</feature>
<evidence type="ECO:0000256" key="1">
    <source>
        <dbReference type="SAM" id="MobiDB-lite"/>
    </source>
</evidence>
<gene>
    <name evidence="2" type="ORF">V1478_011046</name>
</gene>
<name>A0ABD2AG41_VESSQ</name>
<dbReference type="Proteomes" id="UP001607302">
    <property type="component" value="Unassembled WGS sequence"/>
</dbReference>
<reference evidence="2 3" key="1">
    <citation type="journal article" date="2024" name="Ann. Entomol. Soc. Am.">
        <title>Genomic analyses of the southern and eastern yellowjacket wasps (Hymenoptera: Vespidae) reveal evolutionary signatures of social life.</title>
        <authorList>
            <person name="Catto M.A."/>
            <person name="Caine P.B."/>
            <person name="Orr S.E."/>
            <person name="Hunt B.G."/>
            <person name="Goodisman M.A.D."/>
        </authorList>
    </citation>
    <scope>NUCLEOTIDE SEQUENCE [LARGE SCALE GENOMIC DNA]</scope>
    <source>
        <strain evidence="2">233</strain>
        <tissue evidence="2">Head and thorax</tissue>
    </source>
</reference>
<proteinExistence type="predicted"/>
<organism evidence="2 3">
    <name type="scientific">Vespula squamosa</name>
    <name type="common">Southern yellow jacket</name>
    <name type="synonym">Wasp</name>
    <dbReference type="NCBI Taxonomy" id="30214"/>
    <lineage>
        <taxon>Eukaryota</taxon>
        <taxon>Metazoa</taxon>
        <taxon>Ecdysozoa</taxon>
        <taxon>Arthropoda</taxon>
        <taxon>Hexapoda</taxon>
        <taxon>Insecta</taxon>
        <taxon>Pterygota</taxon>
        <taxon>Neoptera</taxon>
        <taxon>Endopterygota</taxon>
        <taxon>Hymenoptera</taxon>
        <taxon>Apocrita</taxon>
        <taxon>Aculeata</taxon>
        <taxon>Vespoidea</taxon>
        <taxon>Vespidae</taxon>
        <taxon>Vespinae</taxon>
        <taxon>Vespula</taxon>
    </lineage>
</organism>
<feature type="compositionally biased region" description="Basic and acidic residues" evidence="1">
    <location>
        <begin position="43"/>
        <end position="53"/>
    </location>
</feature>